<proteinExistence type="evidence at transcript level"/>
<organism evidence="2">
    <name type="scientific">Ixodes scapularis</name>
    <name type="common">Black-legged tick</name>
    <name type="synonym">Deer tick</name>
    <dbReference type="NCBI Taxonomy" id="6945"/>
    <lineage>
        <taxon>Eukaryota</taxon>
        <taxon>Metazoa</taxon>
        <taxon>Ecdysozoa</taxon>
        <taxon>Arthropoda</taxon>
        <taxon>Chelicerata</taxon>
        <taxon>Arachnida</taxon>
        <taxon>Acari</taxon>
        <taxon>Parasitiformes</taxon>
        <taxon>Ixodida</taxon>
        <taxon>Ixodoidea</taxon>
        <taxon>Ixodidae</taxon>
        <taxon>Ixodinae</taxon>
        <taxon>Ixodes</taxon>
    </lineage>
</organism>
<dbReference type="GO" id="GO:0004867">
    <property type="term" value="F:serine-type endopeptidase inhibitor activity"/>
    <property type="evidence" value="ECO:0007669"/>
    <property type="project" value="InterPro"/>
</dbReference>
<name>Q4PMN7_IXOSC</name>
<evidence type="ECO:0000313" key="2">
    <source>
        <dbReference type="EMBL" id="AAY66724.1"/>
    </source>
</evidence>
<dbReference type="AlphaFoldDB" id="Q4PMN7"/>
<dbReference type="EMBL" id="DQ066087">
    <property type="protein sequence ID" value="AAY66724.1"/>
    <property type="molecule type" value="mRNA"/>
</dbReference>
<dbReference type="VEuPathDB" id="VectorBase:ISCP_037520"/>
<keyword evidence="1" id="KW-0732">Signal</keyword>
<dbReference type="OrthoDB" id="4473401at2759"/>
<reference evidence="2" key="2">
    <citation type="journal article" date="2006" name="Insect Biochem. Mol. Biol.">
        <title>An annotated catalog of salivary gland transcripts from Ixodes scapularis ticks.</title>
        <authorList>
            <person name="Ribeiro J.M."/>
            <person name="Alarcon-Chaidez F."/>
            <person name="Francischetti I.M."/>
            <person name="Mans B.J."/>
            <person name="Mather T.N."/>
            <person name="Valenzuela J.G."/>
            <person name="Wikel S.K."/>
        </authorList>
    </citation>
    <scope>NUCLEOTIDE SEQUENCE</scope>
    <source>
        <strain evidence="2">ISN-L-75</strain>
        <tissue evidence="2">Salivary glands</tissue>
    </source>
</reference>
<dbReference type="SUPFAM" id="SSF57362">
    <property type="entry name" value="BPTI-like"/>
    <property type="match status" value="1"/>
</dbReference>
<dbReference type="InterPro" id="IPR036880">
    <property type="entry name" value="Kunitz_BPTI_sf"/>
</dbReference>
<feature type="chain" id="PRO_5004241404" evidence="1">
    <location>
        <begin position="20"/>
        <end position="94"/>
    </location>
</feature>
<protein>
    <submittedName>
        <fullName evidence="2">Putative secreted salivary protein</fullName>
    </submittedName>
</protein>
<accession>Q4PMN7</accession>
<sequence>MKAALLAIFFLAAVAYSMGRLTEQQCRTPVPSSMCAEDAKTRTIYSFNNNTNKCERVQDSCGEGINQFEKKGCCISECPYGRHSKPSNNSNGNF</sequence>
<evidence type="ECO:0000256" key="1">
    <source>
        <dbReference type="SAM" id="SignalP"/>
    </source>
</evidence>
<dbReference type="Gene3D" id="4.10.410.10">
    <property type="entry name" value="Pancreatic trypsin inhibitor Kunitz domain"/>
    <property type="match status" value="1"/>
</dbReference>
<reference evidence="2" key="1">
    <citation type="submission" date="2005-05" db="EMBL/GenBank/DDBJ databases">
        <authorList>
            <person name="Tseng H.-P."/>
            <person name="Hseu T.-H."/>
            <person name="Buhler D.R."/>
            <person name="Wang W.-D."/>
            <person name="Tsai H.-L."/>
            <person name="Hu C.-H."/>
        </authorList>
    </citation>
    <scope>NUCLEOTIDE SEQUENCE</scope>
    <source>
        <strain evidence="2">ISN-L-75</strain>
        <tissue evidence="2">Salivary glands</tissue>
    </source>
</reference>
<feature type="signal peptide" evidence="1">
    <location>
        <begin position="1"/>
        <end position="19"/>
    </location>
</feature>